<dbReference type="InterPro" id="IPR052667">
    <property type="entry name" value="E3_ubiquitin-ligase_RING"/>
</dbReference>
<proteinExistence type="predicted"/>
<evidence type="ECO:0000256" key="2">
    <source>
        <dbReference type="ARBA" id="ARBA00022771"/>
    </source>
</evidence>
<keyword evidence="5" id="KW-0472">Membrane</keyword>
<dbReference type="InterPro" id="IPR017907">
    <property type="entry name" value="Znf_RING_CS"/>
</dbReference>
<evidence type="ECO:0000256" key="3">
    <source>
        <dbReference type="ARBA" id="ARBA00022833"/>
    </source>
</evidence>
<keyword evidence="5" id="KW-1133">Transmembrane helix</keyword>
<dbReference type="PANTHER" id="PTHR47156:SF7">
    <property type="entry name" value="RING-TYPE DOMAIN-CONTAINING PROTEIN"/>
    <property type="match status" value="1"/>
</dbReference>
<keyword evidence="8" id="KW-1185">Reference proteome</keyword>
<dbReference type="InterPro" id="IPR013083">
    <property type="entry name" value="Znf_RING/FYVE/PHD"/>
</dbReference>
<dbReference type="InterPro" id="IPR001841">
    <property type="entry name" value="Znf_RING"/>
</dbReference>
<dbReference type="HOGENOM" id="CLU_1490286_0_0_1"/>
<dbReference type="InParanoid" id="G0N805"/>
<feature type="transmembrane region" description="Helical" evidence="5">
    <location>
        <begin position="6"/>
        <end position="32"/>
    </location>
</feature>
<reference evidence="8" key="1">
    <citation type="submission" date="2011-07" db="EMBL/GenBank/DDBJ databases">
        <authorList>
            <consortium name="Caenorhabditis brenneri Sequencing and Analysis Consortium"/>
            <person name="Wilson R.K."/>
        </authorList>
    </citation>
    <scope>NUCLEOTIDE SEQUENCE [LARGE SCALE GENOMIC DNA]</scope>
    <source>
        <strain evidence="8">PB2801</strain>
    </source>
</reference>
<dbReference type="eggNOG" id="KOG4185">
    <property type="taxonomic scope" value="Eukaryota"/>
</dbReference>
<accession>G0N805</accession>
<feature type="domain" description="RING-type" evidence="6">
    <location>
        <begin position="107"/>
        <end position="153"/>
    </location>
</feature>
<evidence type="ECO:0000259" key="6">
    <source>
        <dbReference type="PROSITE" id="PS50089"/>
    </source>
</evidence>
<dbReference type="STRING" id="135651.G0N805"/>
<dbReference type="SUPFAM" id="SSF57850">
    <property type="entry name" value="RING/U-box"/>
    <property type="match status" value="1"/>
</dbReference>
<keyword evidence="3" id="KW-0862">Zinc</keyword>
<dbReference type="InterPro" id="IPR027370">
    <property type="entry name" value="Znf-RING_euk"/>
</dbReference>
<dbReference type="Gene3D" id="3.30.40.10">
    <property type="entry name" value="Zinc/RING finger domain, C3HC4 (zinc finger)"/>
    <property type="match status" value="1"/>
</dbReference>
<dbReference type="PROSITE" id="PS00518">
    <property type="entry name" value="ZF_RING_1"/>
    <property type="match status" value="1"/>
</dbReference>
<evidence type="ECO:0000256" key="5">
    <source>
        <dbReference type="SAM" id="Phobius"/>
    </source>
</evidence>
<dbReference type="EMBL" id="GL379849">
    <property type="protein sequence ID" value="EGT55090.1"/>
    <property type="molecule type" value="Genomic_DNA"/>
</dbReference>
<dbReference type="AlphaFoldDB" id="G0N805"/>
<evidence type="ECO:0000256" key="1">
    <source>
        <dbReference type="ARBA" id="ARBA00022723"/>
    </source>
</evidence>
<organism evidence="8">
    <name type="scientific">Caenorhabditis brenneri</name>
    <name type="common">Nematode worm</name>
    <dbReference type="NCBI Taxonomy" id="135651"/>
    <lineage>
        <taxon>Eukaryota</taxon>
        <taxon>Metazoa</taxon>
        <taxon>Ecdysozoa</taxon>
        <taxon>Nematoda</taxon>
        <taxon>Chromadorea</taxon>
        <taxon>Rhabditida</taxon>
        <taxon>Rhabditina</taxon>
        <taxon>Rhabditomorpha</taxon>
        <taxon>Rhabditoidea</taxon>
        <taxon>Rhabditidae</taxon>
        <taxon>Peloderinae</taxon>
        <taxon>Caenorhabditis</taxon>
    </lineage>
</organism>
<dbReference type="PROSITE" id="PS50089">
    <property type="entry name" value="ZF_RING_2"/>
    <property type="match status" value="1"/>
</dbReference>
<name>G0N805_CAEBE</name>
<sequence length="181" mass="21519">MPLSPQLQLLILDFIKILYFVACGACTGYLGFRVYFMENDARKFGGVLVVITFAGRLTYQLFQACEQWNRRFVRYIMIERLRKELEQRLANRQQGRVPHGNKPRLDCRICFQEFNYLREPLILKECGHTVCACCAEMLYRNPKTYYLLCPFCREVTVLADLDDFLPKNYTIIQYLEEQKKR</sequence>
<evidence type="ECO:0000313" key="7">
    <source>
        <dbReference type="EMBL" id="EGT55090.1"/>
    </source>
</evidence>
<protein>
    <recommendedName>
        <fullName evidence="6">RING-type domain-containing protein</fullName>
    </recommendedName>
</protein>
<dbReference type="SMART" id="SM00184">
    <property type="entry name" value="RING"/>
    <property type="match status" value="1"/>
</dbReference>
<dbReference type="PANTHER" id="PTHR47156">
    <property type="entry name" value="PROTEIN CBG20824"/>
    <property type="match status" value="1"/>
</dbReference>
<evidence type="ECO:0000313" key="8">
    <source>
        <dbReference type="Proteomes" id="UP000008068"/>
    </source>
</evidence>
<dbReference type="GO" id="GO:0008270">
    <property type="term" value="F:zinc ion binding"/>
    <property type="evidence" value="ECO:0007669"/>
    <property type="project" value="UniProtKB-KW"/>
</dbReference>
<keyword evidence="1" id="KW-0479">Metal-binding</keyword>
<keyword evidence="5" id="KW-0812">Transmembrane</keyword>
<gene>
    <name evidence="7" type="ORF">CAEBREN_14112</name>
</gene>
<evidence type="ECO:0000256" key="4">
    <source>
        <dbReference type="PROSITE-ProRule" id="PRU00175"/>
    </source>
</evidence>
<dbReference type="OrthoDB" id="5808232at2759"/>
<dbReference type="Proteomes" id="UP000008068">
    <property type="component" value="Unassembled WGS sequence"/>
</dbReference>
<keyword evidence="2 4" id="KW-0863">Zinc-finger</keyword>
<dbReference type="Pfam" id="PF13445">
    <property type="entry name" value="zf-RING_UBOX"/>
    <property type="match status" value="1"/>
</dbReference>